<feature type="coiled-coil region" evidence="1">
    <location>
        <begin position="10"/>
        <end position="56"/>
    </location>
</feature>
<sequence length="59" mass="6592">MFGLFKSNPLKKLQTQHEALLSEAFQAQRNGNIRLYSTLTAEAEAIREQIEALKAESVG</sequence>
<dbReference type="RefSeq" id="WP_407348494.1">
    <property type="nucleotide sequence ID" value="NZ_CP136864.1"/>
</dbReference>
<evidence type="ECO:0000256" key="1">
    <source>
        <dbReference type="SAM" id="Coils"/>
    </source>
</evidence>
<dbReference type="EMBL" id="CP136864">
    <property type="protein sequence ID" value="WOJ93854.1"/>
    <property type="molecule type" value="Genomic_DNA"/>
</dbReference>
<organism evidence="2 3">
    <name type="scientific">Congregibacter variabilis</name>
    <dbReference type="NCBI Taxonomy" id="3081200"/>
    <lineage>
        <taxon>Bacteria</taxon>
        <taxon>Pseudomonadati</taxon>
        <taxon>Pseudomonadota</taxon>
        <taxon>Gammaproteobacteria</taxon>
        <taxon>Cellvibrionales</taxon>
        <taxon>Halieaceae</taxon>
        <taxon>Congregibacter</taxon>
    </lineage>
</organism>
<dbReference type="Pfam" id="PF20027">
    <property type="entry name" value="DUF6435"/>
    <property type="match status" value="1"/>
</dbReference>
<evidence type="ECO:0000313" key="2">
    <source>
        <dbReference type="EMBL" id="WOJ93854.1"/>
    </source>
</evidence>
<gene>
    <name evidence="2" type="ORF">R0135_01480</name>
</gene>
<dbReference type="NCBIfam" id="NF033487">
    <property type="entry name" value="Lacal_2735_fam"/>
    <property type="match status" value="1"/>
</dbReference>
<dbReference type="Proteomes" id="UP001626537">
    <property type="component" value="Chromosome"/>
</dbReference>
<name>A0ABZ0I4W3_9GAMM</name>
<accession>A0ABZ0I4W3</accession>
<evidence type="ECO:0000313" key="3">
    <source>
        <dbReference type="Proteomes" id="UP001626537"/>
    </source>
</evidence>
<reference evidence="2 3" key="1">
    <citation type="submission" date="2023-10" db="EMBL/GenBank/DDBJ databases">
        <title>Two novel species belonging to the OM43/NOR5 clade.</title>
        <authorList>
            <person name="Park M."/>
        </authorList>
    </citation>
    <scope>NUCLEOTIDE SEQUENCE [LARGE SCALE GENOMIC DNA]</scope>
    <source>
        <strain evidence="2 3">IMCC43200</strain>
    </source>
</reference>
<keyword evidence="1" id="KW-0175">Coiled coil</keyword>
<dbReference type="InterPro" id="IPR045493">
    <property type="entry name" value="DUF6435"/>
</dbReference>
<proteinExistence type="predicted"/>
<protein>
    <submittedName>
        <fullName evidence="2">DUF6435 family protein</fullName>
    </submittedName>
</protein>
<keyword evidence="3" id="KW-1185">Reference proteome</keyword>